<proteinExistence type="predicted"/>
<evidence type="ECO:0000313" key="1">
    <source>
        <dbReference type="EMBL" id="EMR67735.1"/>
    </source>
</evidence>
<reference evidence="2" key="1">
    <citation type="journal article" date="2013" name="Genome Announc.">
        <title>Draft genome sequence of the grapevine dieback fungus Eutypa lata UCR-EL1.</title>
        <authorList>
            <person name="Blanco-Ulate B."/>
            <person name="Rolshausen P.E."/>
            <person name="Cantu D."/>
        </authorList>
    </citation>
    <scope>NUCLEOTIDE SEQUENCE [LARGE SCALE GENOMIC DNA]</scope>
    <source>
        <strain evidence="2">UCR-EL1</strain>
    </source>
</reference>
<gene>
    <name evidence="1" type="ORF">UCREL1_5260</name>
</gene>
<evidence type="ECO:0000313" key="2">
    <source>
        <dbReference type="Proteomes" id="UP000012174"/>
    </source>
</evidence>
<dbReference type="KEGG" id="ela:UCREL1_5260"/>
<organism evidence="1 2">
    <name type="scientific">Eutypa lata (strain UCR-EL1)</name>
    <name type="common">Grapevine dieback disease fungus</name>
    <name type="synonym">Eutypa armeniacae</name>
    <dbReference type="NCBI Taxonomy" id="1287681"/>
    <lineage>
        <taxon>Eukaryota</taxon>
        <taxon>Fungi</taxon>
        <taxon>Dikarya</taxon>
        <taxon>Ascomycota</taxon>
        <taxon>Pezizomycotina</taxon>
        <taxon>Sordariomycetes</taxon>
        <taxon>Xylariomycetidae</taxon>
        <taxon>Xylariales</taxon>
        <taxon>Diatrypaceae</taxon>
        <taxon>Eutypa</taxon>
    </lineage>
</organism>
<name>M7TLY4_EUTLA</name>
<dbReference type="Proteomes" id="UP000012174">
    <property type="component" value="Unassembled WGS sequence"/>
</dbReference>
<accession>M7TLY4</accession>
<dbReference type="EMBL" id="KB706368">
    <property type="protein sequence ID" value="EMR67735.1"/>
    <property type="molecule type" value="Genomic_DNA"/>
</dbReference>
<protein>
    <submittedName>
        <fullName evidence="1">Uncharacterized protein</fullName>
    </submittedName>
</protein>
<dbReference type="OrthoDB" id="4758810at2759"/>
<keyword evidence="2" id="KW-1185">Reference proteome</keyword>
<dbReference type="AlphaFoldDB" id="M7TLY4"/>
<sequence>MAASSSSMAPAEILGTSAWVANKDEINNFCSSSDGTTSAAYIVGPHASGKSTTMLAFICSRVLRQTPDACLFYLVSTRTEASILRTYLQSEDFKARQEFEGVSSLKVGSLPNSGSLCLVSFALFCQSFDPRNPPSSRTVILLDAEIIPTTEGELAFGIVMHWATCQRKNEKRNGHAIAVLSPFFSKRTNDAIVKHVRQMKVITVQDRHKELNTKKFPAEWGDVARQLILGHIKSKEANTNRTLLIADSSLPTGIGTELGNVDMHNVHNFASMLEYCNAISIPPWVGFSTAYSGLSYIVSLGQTEWRCFDRHTSQIVKMARVLNQLELRKDYSWALKSPFSPENVTVYTVYSKKKAFERRPIGSDFAGDAYNGDILITVLRLIQQWPDLLVREMPIRAPDDMLAIVEAYSRLRRVGCIKETMPDRFQLTNRGREVLLLRKMFDDVIVDFHTIYFLSSIKQHCEEFSDNMKRVIIRLSVMMMEGISTLCSKVPEAPVPTTEQIKEHCLGSGTSRVHQGAAWTALAMYRKMFVTGVAAQMNQTIIRKGWLALDPHVAAAISHRVDILEPQFGLEENSVQEEEITMLSEDEMNRIEVELMWAWLNQVVWFNGSTKKAYDLTSYKEVQIDPCEMIDVQGLHREYGPKGFFGIYFNLTLRGEDRIISQITVLPRRCFQEAEKHFGLTFPKFISTTYPIHDVEG</sequence>
<dbReference type="HOGENOM" id="CLU_409390_0_0_1"/>
<dbReference type="eggNOG" id="ENOG502TFAZ">
    <property type="taxonomic scope" value="Eukaryota"/>
</dbReference>